<evidence type="ECO:0000259" key="4">
    <source>
        <dbReference type="SMART" id="SM00849"/>
    </source>
</evidence>
<keyword evidence="6" id="KW-1185">Reference proteome</keyword>
<sequence>MKIDERLYLIGSGRLGFDWTHPSDCNVYVFDSGDGLVMIDSGTGLSHNEIREHLEDEGLRAGDLAEIWLTHLHADHAGGAAEWRRISGAKVGVLKQASEPLMLGDEEAIDLPTARRNGFYPPDYLFSGCPVDRLFEDKENFRIGNCRVQVLHTPGHSRFDTSFHVTMPNGRAVLFSGDTVFYNGRISMIHTRDFHLQQLADSMELLGQYTVDMLLPGHGQPALKRGSEHIRLARDTFRAMGVPINIV</sequence>
<dbReference type="Gene3D" id="3.60.15.10">
    <property type="entry name" value="Ribonuclease Z/Hydroxyacylglutathione hydrolase-like"/>
    <property type="match status" value="1"/>
</dbReference>
<dbReference type="EMBL" id="JBHTIU010000077">
    <property type="protein sequence ID" value="MFD0871327.1"/>
    <property type="molecule type" value="Genomic_DNA"/>
</dbReference>
<name>A0ABW3DD48_9BACL</name>
<accession>A0ABW3DD48</accession>
<evidence type="ECO:0000313" key="5">
    <source>
        <dbReference type="EMBL" id="MFD0871327.1"/>
    </source>
</evidence>
<evidence type="ECO:0000313" key="6">
    <source>
        <dbReference type="Proteomes" id="UP001597120"/>
    </source>
</evidence>
<dbReference type="Proteomes" id="UP001597120">
    <property type="component" value="Unassembled WGS sequence"/>
</dbReference>
<evidence type="ECO:0000256" key="2">
    <source>
        <dbReference type="ARBA" id="ARBA00034301"/>
    </source>
</evidence>
<comment type="caution">
    <text evidence="5">The sequence shown here is derived from an EMBL/GenBank/DDBJ whole genome shotgun (WGS) entry which is preliminary data.</text>
</comment>
<dbReference type="SMART" id="SM00849">
    <property type="entry name" value="Lactamase_B"/>
    <property type="match status" value="1"/>
</dbReference>
<dbReference type="PANTHER" id="PTHR42951">
    <property type="entry name" value="METALLO-BETA-LACTAMASE DOMAIN-CONTAINING"/>
    <property type="match status" value="1"/>
</dbReference>
<dbReference type="GO" id="GO:0016787">
    <property type="term" value="F:hydrolase activity"/>
    <property type="evidence" value="ECO:0007669"/>
    <property type="project" value="UniProtKB-KW"/>
</dbReference>
<dbReference type="InterPro" id="IPR050855">
    <property type="entry name" value="NDM-1-like"/>
</dbReference>
<proteinExistence type="predicted"/>
<dbReference type="EC" id="3.-.-.-" evidence="5"/>
<reference evidence="6" key="1">
    <citation type="journal article" date="2019" name="Int. J. Syst. Evol. Microbiol.">
        <title>The Global Catalogue of Microorganisms (GCM) 10K type strain sequencing project: providing services to taxonomists for standard genome sequencing and annotation.</title>
        <authorList>
            <consortium name="The Broad Institute Genomics Platform"/>
            <consortium name="The Broad Institute Genome Sequencing Center for Infectious Disease"/>
            <person name="Wu L."/>
            <person name="Ma J."/>
        </authorList>
    </citation>
    <scope>NUCLEOTIDE SEQUENCE [LARGE SCALE GENOMIC DNA]</scope>
    <source>
        <strain evidence="6">CCUG 57263</strain>
    </source>
</reference>
<comment type="function">
    <text evidence="2">Counteracts the endogenous Pycsar antiviral defense system. Phosphodiesterase that enables metal-dependent hydrolysis of host cyclic nucleotide Pycsar defense signals such as cCMP and cUMP.</text>
</comment>
<evidence type="ECO:0000256" key="3">
    <source>
        <dbReference type="ARBA" id="ARBA00048505"/>
    </source>
</evidence>
<dbReference type="InterPro" id="IPR001279">
    <property type="entry name" value="Metallo-B-lactamas"/>
</dbReference>
<comment type="catalytic activity">
    <reaction evidence="1">
        <text>3',5'-cyclic CMP + H2O = CMP + H(+)</text>
        <dbReference type="Rhea" id="RHEA:72675"/>
        <dbReference type="ChEBI" id="CHEBI:15377"/>
        <dbReference type="ChEBI" id="CHEBI:15378"/>
        <dbReference type="ChEBI" id="CHEBI:58003"/>
        <dbReference type="ChEBI" id="CHEBI:60377"/>
    </reaction>
    <physiologicalReaction direction="left-to-right" evidence="1">
        <dbReference type="Rhea" id="RHEA:72676"/>
    </physiologicalReaction>
</comment>
<keyword evidence="5" id="KW-0378">Hydrolase</keyword>
<dbReference type="Pfam" id="PF00753">
    <property type="entry name" value="Lactamase_B"/>
    <property type="match status" value="1"/>
</dbReference>
<evidence type="ECO:0000256" key="1">
    <source>
        <dbReference type="ARBA" id="ARBA00034221"/>
    </source>
</evidence>
<dbReference type="SUPFAM" id="SSF56281">
    <property type="entry name" value="Metallo-hydrolase/oxidoreductase"/>
    <property type="match status" value="1"/>
</dbReference>
<dbReference type="RefSeq" id="WP_379290305.1">
    <property type="nucleotide sequence ID" value="NZ_JBHTIU010000077.1"/>
</dbReference>
<gene>
    <name evidence="5" type="ORF">ACFQ03_19485</name>
</gene>
<organism evidence="5 6">
    <name type="scientific">Paenibacillus residui</name>
    <dbReference type="NCBI Taxonomy" id="629724"/>
    <lineage>
        <taxon>Bacteria</taxon>
        <taxon>Bacillati</taxon>
        <taxon>Bacillota</taxon>
        <taxon>Bacilli</taxon>
        <taxon>Bacillales</taxon>
        <taxon>Paenibacillaceae</taxon>
        <taxon>Paenibacillus</taxon>
    </lineage>
</organism>
<comment type="catalytic activity">
    <reaction evidence="3">
        <text>3',5'-cyclic UMP + H2O = UMP + H(+)</text>
        <dbReference type="Rhea" id="RHEA:70575"/>
        <dbReference type="ChEBI" id="CHEBI:15377"/>
        <dbReference type="ChEBI" id="CHEBI:15378"/>
        <dbReference type="ChEBI" id="CHEBI:57865"/>
        <dbReference type="ChEBI" id="CHEBI:184387"/>
    </reaction>
    <physiologicalReaction direction="left-to-right" evidence="3">
        <dbReference type="Rhea" id="RHEA:70576"/>
    </physiologicalReaction>
</comment>
<dbReference type="InterPro" id="IPR036866">
    <property type="entry name" value="RibonucZ/Hydroxyglut_hydro"/>
</dbReference>
<dbReference type="PANTHER" id="PTHR42951:SF4">
    <property type="entry name" value="ACYL-COENZYME A THIOESTERASE MBLAC2"/>
    <property type="match status" value="1"/>
</dbReference>
<protein>
    <submittedName>
        <fullName evidence="5">MBL fold metallo-hydrolase</fullName>
        <ecNumber evidence="5">3.-.-.-</ecNumber>
    </submittedName>
</protein>
<feature type="domain" description="Metallo-beta-lactamase" evidence="4">
    <location>
        <begin position="24"/>
        <end position="218"/>
    </location>
</feature>